<dbReference type="PROSITE" id="PS50011">
    <property type="entry name" value="PROTEIN_KINASE_DOM"/>
    <property type="match status" value="1"/>
</dbReference>
<accession>A0AAV6GZR3</accession>
<dbReference type="InterPro" id="IPR000719">
    <property type="entry name" value="Prot_kinase_dom"/>
</dbReference>
<keyword evidence="1" id="KW-0547">Nucleotide-binding</keyword>
<evidence type="ECO:0000313" key="6">
    <source>
        <dbReference type="Proteomes" id="UP000823561"/>
    </source>
</evidence>
<dbReference type="Proteomes" id="UP000823561">
    <property type="component" value="Chromosome 5"/>
</dbReference>
<dbReference type="AlphaFoldDB" id="A0AAV6GZR3"/>
<dbReference type="GO" id="GO:0070059">
    <property type="term" value="P:intrinsic apoptotic signaling pathway in response to endoplasmic reticulum stress"/>
    <property type="evidence" value="ECO:0007669"/>
    <property type="project" value="TreeGrafter"/>
</dbReference>
<keyword evidence="6" id="KW-1185">Reference proteome</keyword>
<dbReference type="InterPro" id="IPR045133">
    <property type="entry name" value="IRE1/2-like"/>
</dbReference>
<dbReference type="InterPro" id="IPR011009">
    <property type="entry name" value="Kinase-like_dom_sf"/>
</dbReference>
<evidence type="ECO:0000313" key="5">
    <source>
        <dbReference type="EMBL" id="KAG5280608.1"/>
    </source>
</evidence>
<dbReference type="Pfam" id="PF06479">
    <property type="entry name" value="Ribonuc_2-5A"/>
    <property type="match status" value="1"/>
</dbReference>
<dbReference type="GO" id="GO:0006397">
    <property type="term" value="P:mRNA processing"/>
    <property type="evidence" value="ECO:0007669"/>
    <property type="project" value="InterPro"/>
</dbReference>
<dbReference type="EMBL" id="JADWDJ010000005">
    <property type="protein sequence ID" value="KAG5280608.1"/>
    <property type="molecule type" value="Genomic_DNA"/>
</dbReference>
<evidence type="ECO:0000259" key="4">
    <source>
        <dbReference type="PROSITE" id="PS51392"/>
    </source>
</evidence>
<evidence type="ECO:0000256" key="1">
    <source>
        <dbReference type="ARBA" id="ARBA00022741"/>
    </source>
</evidence>
<dbReference type="InterPro" id="IPR038357">
    <property type="entry name" value="KEN_sf"/>
</dbReference>
<protein>
    <submittedName>
        <fullName evidence="5">Uncharacterized protein</fullName>
    </submittedName>
</protein>
<dbReference type="SUPFAM" id="SSF56112">
    <property type="entry name" value="Protein kinase-like (PK-like)"/>
    <property type="match status" value="1"/>
</dbReference>
<dbReference type="SMART" id="SM00220">
    <property type="entry name" value="S_TKc"/>
    <property type="match status" value="1"/>
</dbReference>
<evidence type="ECO:0000259" key="3">
    <source>
        <dbReference type="PROSITE" id="PS50011"/>
    </source>
</evidence>
<organism evidence="5 6">
    <name type="scientific">Alosa alosa</name>
    <name type="common">allis shad</name>
    <dbReference type="NCBI Taxonomy" id="278164"/>
    <lineage>
        <taxon>Eukaryota</taxon>
        <taxon>Metazoa</taxon>
        <taxon>Chordata</taxon>
        <taxon>Craniata</taxon>
        <taxon>Vertebrata</taxon>
        <taxon>Euteleostomi</taxon>
        <taxon>Actinopterygii</taxon>
        <taxon>Neopterygii</taxon>
        <taxon>Teleostei</taxon>
        <taxon>Clupei</taxon>
        <taxon>Clupeiformes</taxon>
        <taxon>Clupeoidei</taxon>
        <taxon>Clupeidae</taxon>
        <taxon>Alosa</taxon>
    </lineage>
</organism>
<gene>
    <name evidence="5" type="ORF">AALO_G00062040</name>
</gene>
<dbReference type="GO" id="GO:0036498">
    <property type="term" value="P:IRE1-mediated unfolded protein response"/>
    <property type="evidence" value="ECO:0007669"/>
    <property type="project" value="TreeGrafter"/>
</dbReference>
<feature type="domain" description="Protein kinase" evidence="3">
    <location>
        <begin position="1"/>
        <end position="170"/>
    </location>
</feature>
<comment type="caution">
    <text evidence="5">The sequence shown here is derived from an EMBL/GenBank/DDBJ whole genome shotgun (WGS) entry which is preliminary data.</text>
</comment>
<keyword evidence="2" id="KW-0067">ATP-binding</keyword>
<evidence type="ECO:0000256" key="2">
    <source>
        <dbReference type="ARBA" id="ARBA00022840"/>
    </source>
</evidence>
<dbReference type="PANTHER" id="PTHR13954:SF28">
    <property type="match status" value="1"/>
</dbReference>
<dbReference type="GO" id="GO:0004521">
    <property type="term" value="F:RNA endonuclease activity"/>
    <property type="evidence" value="ECO:0007669"/>
    <property type="project" value="InterPro"/>
</dbReference>
<dbReference type="GO" id="GO:0004674">
    <property type="term" value="F:protein serine/threonine kinase activity"/>
    <property type="evidence" value="ECO:0007669"/>
    <property type="project" value="InterPro"/>
</dbReference>
<sequence>MTKSNYQVLKNEEDLLRGLDNPSIVRYVDFVEDENFGYLALQLYIQGKARLADFGISRRLNVGQTILHTRPAGTKCWEATEVLKSLEEKSDSGFKRSSDVQVAGMLVYYILSCGHYPFGEGIRCETNILDGKYNLDLVEDELAKDLIERMIQDDPKDRPRVKDTLTHPYFWENERRVEFLTKVGNQSEAENCRNADKKLFEDLEKCTVDKTFADWKNKFSPELVHKLDNHTSPYPENTLALLRFIRNLYEHHPDEAERIDLRELFPDLLATVYMFVEAKKWNLRPLLNKFFPS</sequence>
<reference evidence="5" key="1">
    <citation type="submission" date="2020-10" db="EMBL/GenBank/DDBJ databases">
        <title>Chromosome-scale genome assembly of the Allis shad, Alosa alosa.</title>
        <authorList>
            <person name="Margot Z."/>
            <person name="Christophe K."/>
            <person name="Cabau C."/>
            <person name="Louis A."/>
            <person name="Berthelot C."/>
            <person name="Parey E."/>
            <person name="Roest Crollius H."/>
            <person name="Montfort J."/>
            <person name="Robinson-Rechavi M."/>
            <person name="Bucao C."/>
            <person name="Bouchez O."/>
            <person name="Gislard M."/>
            <person name="Lluch J."/>
            <person name="Milhes M."/>
            <person name="Lampietro C."/>
            <person name="Lopez Roques C."/>
            <person name="Donnadieu C."/>
            <person name="Braasch I."/>
            <person name="Desvignes T."/>
            <person name="Postlethwait J."/>
            <person name="Bobe J."/>
            <person name="Guiguen Y."/>
        </authorList>
    </citation>
    <scope>NUCLEOTIDE SEQUENCE</scope>
    <source>
        <strain evidence="5">M-15738</strain>
        <tissue evidence="5">Blood</tissue>
    </source>
</reference>
<proteinExistence type="predicted"/>
<name>A0AAV6GZR3_9TELE</name>
<dbReference type="Gene3D" id="3.30.200.20">
    <property type="entry name" value="Phosphorylase Kinase, domain 1"/>
    <property type="match status" value="1"/>
</dbReference>
<dbReference type="InterPro" id="IPR010513">
    <property type="entry name" value="KEN_dom"/>
</dbReference>
<dbReference type="PANTHER" id="PTHR13954">
    <property type="entry name" value="IRE1-RELATED"/>
    <property type="match status" value="1"/>
</dbReference>
<dbReference type="Gene3D" id="1.10.510.10">
    <property type="entry name" value="Transferase(Phosphotransferase) domain 1"/>
    <property type="match status" value="1"/>
</dbReference>
<dbReference type="Pfam" id="PF00069">
    <property type="entry name" value="Pkinase"/>
    <property type="match status" value="1"/>
</dbReference>
<dbReference type="PROSITE" id="PS51392">
    <property type="entry name" value="KEN"/>
    <property type="match status" value="1"/>
</dbReference>
<dbReference type="GO" id="GO:0051082">
    <property type="term" value="F:unfolded protein binding"/>
    <property type="evidence" value="ECO:0007669"/>
    <property type="project" value="TreeGrafter"/>
</dbReference>
<dbReference type="GO" id="GO:0005524">
    <property type="term" value="F:ATP binding"/>
    <property type="evidence" value="ECO:0007669"/>
    <property type="project" value="UniProtKB-KW"/>
</dbReference>
<dbReference type="Gene3D" id="1.20.1440.180">
    <property type="entry name" value="KEN domain"/>
    <property type="match status" value="1"/>
</dbReference>
<feature type="domain" description="KEN" evidence="4">
    <location>
        <begin position="173"/>
        <end position="293"/>
    </location>
</feature>
<dbReference type="GO" id="GO:1990604">
    <property type="term" value="C:IRE1-TRAF2-ASK1 complex"/>
    <property type="evidence" value="ECO:0007669"/>
    <property type="project" value="TreeGrafter"/>
</dbReference>